<feature type="transmembrane region" description="Helical" evidence="2">
    <location>
        <begin position="402"/>
        <end position="420"/>
    </location>
</feature>
<dbReference type="SUPFAM" id="SSF103473">
    <property type="entry name" value="MFS general substrate transporter"/>
    <property type="match status" value="1"/>
</dbReference>
<keyword evidence="2" id="KW-0472">Membrane</keyword>
<feature type="transmembrane region" description="Helical" evidence="2">
    <location>
        <begin position="245"/>
        <end position="263"/>
    </location>
</feature>
<dbReference type="AlphaFoldDB" id="A0A941IVP6"/>
<reference evidence="3" key="1">
    <citation type="submission" date="2021-04" db="EMBL/GenBank/DDBJ databases">
        <title>Genome based classification of Actinospica acidithermotolerans sp. nov., an actinobacterium isolated from an Indonesian hot spring.</title>
        <authorList>
            <person name="Kusuma A.B."/>
            <person name="Putra K.E."/>
            <person name="Nafisah S."/>
            <person name="Loh J."/>
            <person name="Nouioui I."/>
            <person name="Goodfellow M."/>
        </authorList>
    </citation>
    <scope>NUCLEOTIDE SEQUENCE</scope>
    <source>
        <strain evidence="3">CSCA 57</strain>
    </source>
</reference>
<evidence type="ECO:0000313" key="4">
    <source>
        <dbReference type="Proteomes" id="UP000675781"/>
    </source>
</evidence>
<sequence>MTTPDEPPQPETLRRFRRVRRSMAAGLLASLSGSFVVAGVVPGAVAAGALSIVWLPVIQSVETLEDMSSPAVARLLRDRNPGHVLVACEAFDAAACALALALIYLTPIRPAAIFIAYVLVASAVPLFVDVAEELFTGEIAKISRGEALRFNISIYAMIGFTGSLVAKPLGSVLATAALPAALGINLGASLVGLLLRLRSVRSMSVFDDEAPEQASDGETDEPQPKAAHPSAPLGKIIGAAGPGSPAVSGLLACSTAIVTGYLAQWVVHSMAHPSGAMAALLVATGVGATIGPYLARPATVRERFTAGAGLLLTARIAALGAILAIALMTGAGSTARFTAMLVLNAGFGATVVASSVVQATARQSHYQGHALAQAVGWSHSFAAAGTFIGVWCGLALGVQCSPVVGILLAAAVALAAMARLSPRSQTSTRDAAMATEL</sequence>
<evidence type="ECO:0000313" key="3">
    <source>
        <dbReference type="EMBL" id="MBR7837566.1"/>
    </source>
</evidence>
<feature type="transmembrane region" description="Helical" evidence="2">
    <location>
        <begin position="84"/>
        <end position="105"/>
    </location>
</feature>
<gene>
    <name evidence="3" type="ORF">KDL01_30080</name>
</gene>
<feature type="transmembrane region" description="Helical" evidence="2">
    <location>
        <begin position="172"/>
        <end position="195"/>
    </location>
</feature>
<accession>A0A941IVP6</accession>
<dbReference type="NCBIfam" id="NF037960">
    <property type="entry name" value="MFS_trans"/>
    <property type="match status" value="1"/>
</dbReference>
<proteinExistence type="predicted"/>
<feature type="transmembrane region" description="Helical" evidence="2">
    <location>
        <begin position="337"/>
        <end position="359"/>
    </location>
</feature>
<dbReference type="Proteomes" id="UP000675781">
    <property type="component" value="Unassembled WGS sequence"/>
</dbReference>
<dbReference type="EMBL" id="JAGSOG010000213">
    <property type="protein sequence ID" value="MBR7837566.1"/>
    <property type="molecule type" value="Genomic_DNA"/>
</dbReference>
<organism evidence="3 4">
    <name type="scientific">Actinospica durhamensis</name>
    <dbReference type="NCBI Taxonomy" id="1508375"/>
    <lineage>
        <taxon>Bacteria</taxon>
        <taxon>Bacillati</taxon>
        <taxon>Actinomycetota</taxon>
        <taxon>Actinomycetes</taxon>
        <taxon>Catenulisporales</taxon>
        <taxon>Actinospicaceae</taxon>
        <taxon>Actinospica</taxon>
    </lineage>
</organism>
<evidence type="ECO:0000256" key="2">
    <source>
        <dbReference type="SAM" id="Phobius"/>
    </source>
</evidence>
<feature type="transmembrane region" description="Helical" evidence="2">
    <location>
        <begin position="111"/>
        <end position="128"/>
    </location>
</feature>
<keyword evidence="2" id="KW-1133">Transmembrane helix</keyword>
<feature type="transmembrane region" description="Helical" evidence="2">
    <location>
        <begin position="371"/>
        <end position="396"/>
    </location>
</feature>
<comment type="caution">
    <text evidence="3">The sequence shown here is derived from an EMBL/GenBank/DDBJ whole genome shotgun (WGS) entry which is preliminary data.</text>
</comment>
<protein>
    <submittedName>
        <fullName evidence="3">MFS transporter</fullName>
    </submittedName>
</protein>
<keyword evidence="2" id="KW-0812">Transmembrane</keyword>
<dbReference type="RefSeq" id="WP_212532032.1">
    <property type="nucleotide sequence ID" value="NZ_JAGSOG010000213.1"/>
</dbReference>
<dbReference type="InterPro" id="IPR036259">
    <property type="entry name" value="MFS_trans_sf"/>
</dbReference>
<feature type="compositionally biased region" description="Acidic residues" evidence="1">
    <location>
        <begin position="208"/>
        <end position="221"/>
    </location>
</feature>
<evidence type="ECO:0000256" key="1">
    <source>
        <dbReference type="SAM" id="MobiDB-lite"/>
    </source>
</evidence>
<feature type="region of interest" description="Disordered" evidence="1">
    <location>
        <begin position="208"/>
        <end position="229"/>
    </location>
</feature>
<feature type="transmembrane region" description="Helical" evidence="2">
    <location>
        <begin position="275"/>
        <end position="295"/>
    </location>
</feature>
<feature type="transmembrane region" description="Helical" evidence="2">
    <location>
        <begin position="307"/>
        <end position="331"/>
    </location>
</feature>
<keyword evidence="4" id="KW-1185">Reference proteome</keyword>
<name>A0A941IVP6_9ACTN</name>
<feature type="transmembrane region" description="Helical" evidence="2">
    <location>
        <begin position="23"/>
        <end position="41"/>
    </location>
</feature>